<organism evidence="4 6">
    <name type="scientific">Bursaphelenchus xylophilus</name>
    <name type="common">Pinewood nematode worm</name>
    <name type="synonym">Aphelenchoides xylophilus</name>
    <dbReference type="NCBI Taxonomy" id="6326"/>
    <lineage>
        <taxon>Eukaryota</taxon>
        <taxon>Metazoa</taxon>
        <taxon>Ecdysozoa</taxon>
        <taxon>Nematoda</taxon>
        <taxon>Chromadorea</taxon>
        <taxon>Rhabditida</taxon>
        <taxon>Tylenchina</taxon>
        <taxon>Tylenchomorpha</taxon>
        <taxon>Aphelenchoidea</taxon>
        <taxon>Aphelenchoididae</taxon>
        <taxon>Bursaphelenchus</taxon>
    </lineage>
</organism>
<keyword evidence="1" id="KW-0732">Signal</keyword>
<dbReference type="Pfam" id="PF02520">
    <property type="entry name" value="ANIS5_cation-bd"/>
    <property type="match status" value="1"/>
</dbReference>
<gene>
    <name evidence="3" type="ORF">BXYJ_LOCUS11031</name>
</gene>
<sequence>MNSLTTALLFSATLLATSQAPGMGTARRFGMGMGGRRFGDVLQTLTTEQKGRFMEMMMETRNLPKGQAKARFDQFAATVNPEARAMMAAGKARMEKMKADNDRKAGGLSASAKAVYNQINAVMMDQSLSYAESHKRMMALLQQNPSALNEMKAAGMRAPGMHMGRGRGGDMDGGDNQFRRVFRR</sequence>
<reference evidence="6" key="1">
    <citation type="submission" date="2016-11" db="UniProtKB">
        <authorList>
            <consortium name="WormBaseParasite"/>
        </authorList>
    </citation>
    <scope>IDENTIFICATION</scope>
</reference>
<feature type="domain" description="SXP/RAL-2 family protein Ani s 5-like cation-binding" evidence="2">
    <location>
        <begin position="49"/>
        <end position="151"/>
    </location>
</feature>
<evidence type="ECO:0000313" key="4">
    <source>
        <dbReference type="Proteomes" id="UP000095284"/>
    </source>
</evidence>
<evidence type="ECO:0000313" key="3">
    <source>
        <dbReference type="EMBL" id="CAD5230526.1"/>
    </source>
</evidence>
<dbReference type="Proteomes" id="UP000582659">
    <property type="component" value="Unassembled WGS sequence"/>
</dbReference>
<dbReference type="Proteomes" id="UP000095284">
    <property type="component" value="Unplaced"/>
</dbReference>
<dbReference type="SMR" id="A0A1I7RXA7"/>
<name>A0A1I7RXA7_BURXY</name>
<dbReference type="AlphaFoldDB" id="A0A1I7RXA7"/>
<feature type="chain" id="PRO_5035359547" evidence="1">
    <location>
        <begin position="21"/>
        <end position="184"/>
    </location>
</feature>
<feature type="signal peptide" evidence="1">
    <location>
        <begin position="1"/>
        <end position="20"/>
    </location>
</feature>
<keyword evidence="5" id="KW-1185">Reference proteome</keyword>
<protein>
    <submittedName>
        <fullName evidence="3">(pine wood nematode) hypothetical protein</fullName>
    </submittedName>
    <submittedName>
        <fullName evidence="6">DUF148 domain-containing protein</fullName>
    </submittedName>
</protein>
<evidence type="ECO:0000256" key="1">
    <source>
        <dbReference type="SAM" id="SignalP"/>
    </source>
</evidence>
<dbReference type="EMBL" id="CAJFCV020000005">
    <property type="protein sequence ID" value="CAG9121492.1"/>
    <property type="molecule type" value="Genomic_DNA"/>
</dbReference>
<proteinExistence type="predicted"/>
<evidence type="ECO:0000313" key="6">
    <source>
        <dbReference type="WBParaSite" id="BXY_0537100.1"/>
    </source>
</evidence>
<evidence type="ECO:0000313" key="5">
    <source>
        <dbReference type="Proteomes" id="UP000659654"/>
    </source>
</evidence>
<dbReference type="EMBL" id="CAJFDI010000005">
    <property type="protein sequence ID" value="CAD5230526.1"/>
    <property type="molecule type" value="Genomic_DNA"/>
</dbReference>
<accession>A0A1I7RXA7</accession>
<evidence type="ECO:0000259" key="2">
    <source>
        <dbReference type="Pfam" id="PF02520"/>
    </source>
</evidence>
<dbReference type="InterPro" id="IPR003677">
    <property type="entry name" value="ANIS5_cation-bd"/>
</dbReference>
<reference evidence="3" key="2">
    <citation type="submission" date="2020-09" db="EMBL/GenBank/DDBJ databases">
        <authorList>
            <person name="Kikuchi T."/>
        </authorList>
    </citation>
    <scope>NUCLEOTIDE SEQUENCE</scope>
    <source>
        <strain evidence="3">Ka4C1</strain>
    </source>
</reference>
<dbReference type="Proteomes" id="UP000659654">
    <property type="component" value="Unassembled WGS sequence"/>
</dbReference>
<dbReference type="WBParaSite" id="BXY_0537100.1">
    <property type="protein sequence ID" value="BXY_0537100.1"/>
    <property type="gene ID" value="BXY_0537100"/>
</dbReference>